<dbReference type="Proteomes" id="UP000001037">
    <property type="component" value="Chromosome"/>
</dbReference>
<dbReference type="STRING" id="694429.Pyrfu_1265"/>
<dbReference type="OrthoDB" id="15542at2157"/>
<name>G0EG99_PYRF1</name>
<feature type="transmembrane region" description="Helical" evidence="1">
    <location>
        <begin position="56"/>
        <end position="72"/>
    </location>
</feature>
<keyword evidence="1" id="KW-1133">Transmembrane helix</keyword>
<dbReference type="GeneID" id="11138448"/>
<feature type="transmembrane region" description="Helical" evidence="1">
    <location>
        <begin position="32"/>
        <end position="51"/>
    </location>
</feature>
<keyword evidence="1" id="KW-0812">Transmembrane</keyword>
<accession>G0EG99</accession>
<dbReference type="KEGG" id="pfm:Pyrfu_1265"/>
<evidence type="ECO:0000313" key="2">
    <source>
        <dbReference type="EMBL" id="AEM39124.1"/>
    </source>
</evidence>
<dbReference type="HOGENOM" id="CLU_2191125_0_0_2"/>
<dbReference type="InParanoid" id="G0EG99"/>
<protein>
    <submittedName>
        <fullName evidence="2">Uncharacterized protein</fullName>
    </submittedName>
</protein>
<dbReference type="eggNOG" id="arCOG05510">
    <property type="taxonomic scope" value="Archaea"/>
</dbReference>
<feature type="transmembrane region" description="Helical" evidence="1">
    <location>
        <begin position="92"/>
        <end position="108"/>
    </location>
</feature>
<keyword evidence="3" id="KW-1185">Reference proteome</keyword>
<organism evidence="2 3">
    <name type="scientific">Pyrolobus fumarii (strain DSM 11204 / 1A)</name>
    <dbReference type="NCBI Taxonomy" id="694429"/>
    <lineage>
        <taxon>Archaea</taxon>
        <taxon>Thermoproteota</taxon>
        <taxon>Thermoprotei</taxon>
        <taxon>Desulfurococcales</taxon>
        <taxon>Pyrodictiaceae</taxon>
        <taxon>Pyrolobus</taxon>
    </lineage>
</organism>
<keyword evidence="1" id="KW-0472">Membrane</keyword>
<evidence type="ECO:0000313" key="3">
    <source>
        <dbReference type="Proteomes" id="UP000001037"/>
    </source>
</evidence>
<dbReference type="RefSeq" id="WP_014026801.1">
    <property type="nucleotide sequence ID" value="NC_015931.1"/>
</dbReference>
<dbReference type="EMBL" id="CP002838">
    <property type="protein sequence ID" value="AEM39124.1"/>
    <property type="molecule type" value="Genomic_DNA"/>
</dbReference>
<gene>
    <name evidence="2" type="ordered locus">Pyrfu_1265</name>
</gene>
<sequence length="115" mass="12470">MGRAKRVLLGLLVLLVAGYLGMDLVVSLPPFIFYENIVLAVTYAVFAAMIVRGRNVYPWLALVAGFNAGRVSRSVVTSLGEPGRLALQHTPLLIMLLLVGTLAAYLSYRQEHGQG</sequence>
<dbReference type="AlphaFoldDB" id="G0EG99"/>
<proteinExistence type="predicted"/>
<evidence type="ECO:0000256" key="1">
    <source>
        <dbReference type="SAM" id="Phobius"/>
    </source>
</evidence>
<reference evidence="2 3" key="1">
    <citation type="journal article" date="2011" name="Stand. Genomic Sci.">
        <title>Complete genome sequence of the hyperthermophilic chemolithoautotroph Pyrolobus fumarii type strain (1A).</title>
        <authorList>
            <person name="Anderson I."/>
            <person name="Goker M."/>
            <person name="Nolan M."/>
            <person name="Lucas S."/>
            <person name="Hammon N."/>
            <person name="Deshpande S."/>
            <person name="Cheng J.F."/>
            <person name="Tapia R."/>
            <person name="Han C."/>
            <person name="Goodwin L."/>
            <person name="Pitluck S."/>
            <person name="Huntemann M."/>
            <person name="Liolios K."/>
            <person name="Ivanova N."/>
            <person name="Pagani I."/>
            <person name="Mavromatis K."/>
            <person name="Ovchinikova G."/>
            <person name="Pati A."/>
            <person name="Chen A."/>
            <person name="Palaniappan K."/>
            <person name="Land M."/>
            <person name="Hauser L."/>
            <person name="Brambilla E.M."/>
            <person name="Huber H."/>
            <person name="Yasawong M."/>
            <person name="Rohde M."/>
            <person name="Spring S."/>
            <person name="Abt B."/>
            <person name="Sikorski J."/>
            <person name="Wirth R."/>
            <person name="Detter J.C."/>
            <person name="Woyke T."/>
            <person name="Bristow J."/>
            <person name="Eisen J.A."/>
            <person name="Markowitz V."/>
            <person name="Hugenholtz P."/>
            <person name="Kyrpides N.C."/>
            <person name="Klenk H.P."/>
            <person name="Lapidus A."/>
        </authorList>
    </citation>
    <scope>NUCLEOTIDE SEQUENCE [LARGE SCALE GENOMIC DNA]</scope>
    <source>
        <strain evidence="3">DSM 11204 / 1A</strain>
    </source>
</reference>